<proteinExistence type="predicted"/>
<dbReference type="GeneID" id="94347984"/>
<reference evidence="1 2" key="1">
    <citation type="journal article" date="2021" name="Genome Biol.">
        <title>AFLAP: assembly-free linkage analysis pipeline using k-mers from genome sequencing data.</title>
        <authorList>
            <person name="Fletcher K."/>
            <person name="Zhang L."/>
            <person name="Gil J."/>
            <person name="Han R."/>
            <person name="Cavanaugh K."/>
            <person name="Michelmore R."/>
        </authorList>
    </citation>
    <scope>NUCLEOTIDE SEQUENCE [LARGE SCALE GENOMIC DNA]</scope>
    <source>
        <strain evidence="1 2">SF5</strain>
    </source>
</reference>
<organism evidence="1 2">
    <name type="scientific">Bremia lactucae</name>
    <name type="common">Lettuce downy mildew</name>
    <dbReference type="NCBI Taxonomy" id="4779"/>
    <lineage>
        <taxon>Eukaryota</taxon>
        <taxon>Sar</taxon>
        <taxon>Stramenopiles</taxon>
        <taxon>Oomycota</taxon>
        <taxon>Peronosporomycetes</taxon>
        <taxon>Peronosporales</taxon>
        <taxon>Peronosporaceae</taxon>
        <taxon>Bremia</taxon>
    </lineage>
</organism>
<dbReference type="OrthoDB" id="6437527at2759"/>
<name>A0A976FPT8_BRELC</name>
<dbReference type="Proteomes" id="UP000294530">
    <property type="component" value="Unassembled WGS sequence"/>
</dbReference>
<dbReference type="KEGG" id="blac:94347984"/>
<sequence length="87" mass="9986">MTLAYLHHFLNLSRNTILQMPLETQEARFKTSARCSYGVMVSALDFESSDPGSNPALVTLNQPSESKFRWTLFNVYLRMLLVAEHLH</sequence>
<protein>
    <submittedName>
        <fullName evidence="1">Uncharacterized protein</fullName>
    </submittedName>
</protein>
<accession>A0A976FPT8</accession>
<gene>
    <name evidence="1" type="ORF">CCR75_004226</name>
</gene>
<evidence type="ECO:0000313" key="2">
    <source>
        <dbReference type="Proteomes" id="UP000294530"/>
    </source>
</evidence>
<dbReference type="AlphaFoldDB" id="A0A976FPT8"/>
<dbReference type="RefSeq" id="XP_067820231.1">
    <property type="nucleotide sequence ID" value="XM_067962313.1"/>
</dbReference>
<comment type="caution">
    <text evidence="1">The sequence shown here is derived from an EMBL/GenBank/DDBJ whole genome shotgun (WGS) entry which is preliminary data.</text>
</comment>
<evidence type="ECO:0000313" key="1">
    <source>
        <dbReference type="EMBL" id="TDH70732.1"/>
    </source>
</evidence>
<keyword evidence="2" id="KW-1185">Reference proteome</keyword>
<dbReference type="EMBL" id="SHOA02000001">
    <property type="protein sequence ID" value="TDH70732.1"/>
    <property type="molecule type" value="Genomic_DNA"/>
</dbReference>